<dbReference type="GO" id="GO:0003886">
    <property type="term" value="F:DNA (cytosine-5-)-methyltransferase activity"/>
    <property type="evidence" value="ECO:0007669"/>
    <property type="project" value="UniProtKB-EC"/>
</dbReference>
<dbReference type="PRINTS" id="PR00105">
    <property type="entry name" value="C5METTRFRASE"/>
</dbReference>
<proteinExistence type="inferred from homology"/>
<dbReference type="PANTHER" id="PTHR10629">
    <property type="entry name" value="CYTOSINE-SPECIFIC METHYLTRANSFERASE"/>
    <property type="match status" value="1"/>
</dbReference>
<dbReference type="Gene3D" id="3.90.120.10">
    <property type="entry name" value="DNA Methylase, subunit A, domain 2"/>
    <property type="match status" value="1"/>
</dbReference>
<evidence type="ECO:0000256" key="7">
    <source>
        <dbReference type="RuleBase" id="RU000417"/>
    </source>
</evidence>
<evidence type="ECO:0000313" key="8">
    <source>
        <dbReference type="EMBL" id="MEA5583608.1"/>
    </source>
</evidence>
<dbReference type="InterPro" id="IPR050390">
    <property type="entry name" value="C5-Methyltransferase"/>
</dbReference>
<keyword evidence="9" id="KW-1185">Reference proteome</keyword>
<dbReference type="Pfam" id="PF00145">
    <property type="entry name" value="DNA_methylase"/>
    <property type="match status" value="1"/>
</dbReference>
<reference evidence="8 9" key="1">
    <citation type="submission" date="2023-12" db="EMBL/GenBank/DDBJ databases">
        <title>Baltic Sea Cyanobacteria.</title>
        <authorList>
            <person name="Delbaje E."/>
            <person name="Fewer D.P."/>
            <person name="Shishido T.K."/>
        </authorList>
    </citation>
    <scope>NUCLEOTIDE SEQUENCE [LARGE SCALE GENOMIC DNA]</scope>
    <source>
        <strain evidence="8 9">UHCC-0300</strain>
    </source>
</reference>
<gene>
    <name evidence="8" type="ORF">VB620_19975</name>
</gene>
<dbReference type="InterPro" id="IPR018117">
    <property type="entry name" value="C5_DNA_meth_AS"/>
</dbReference>
<dbReference type="Gene3D" id="3.40.50.150">
    <property type="entry name" value="Vaccinia Virus protein VP39"/>
    <property type="match status" value="1"/>
</dbReference>
<dbReference type="PANTHER" id="PTHR10629:SF52">
    <property type="entry name" value="DNA (CYTOSINE-5)-METHYLTRANSFERASE 1"/>
    <property type="match status" value="1"/>
</dbReference>
<comment type="catalytic activity">
    <reaction evidence="7">
        <text>a 2'-deoxycytidine in DNA + S-adenosyl-L-methionine = a 5-methyl-2'-deoxycytidine in DNA + S-adenosyl-L-homocysteine + H(+)</text>
        <dbReference type="Rhea" id="RHEA:13681"/>
        <dbReference type="Rhea" id="RHEA-COMP:11369"/>
        <dbReference type="Rhea" id="RHEA-COMP:11370"/>
        <dbReference type="ChEBI" id="CHEBI:15378"/>
        <dbReference type="ChEBI" id="CHEBI:57856"/>
        <dbReference type="ChEBI" id="CHEBI:59789"/>
        <dbReference type="ChEBI" id="CHEBI:85452"/>
        <dbReference type="ChEBI" id="CHEBI:85454"/>
        <dbReference type="EC" id="2.1.1.37"/>
    </reaction>
</comment>
<comment type="caution">
    <text evidence="8">The sequence shown here is derived from an EMBL/GenBank/DDBJ whole genome shotgun (WGS) entry which is preliminary data.</text>
</comment>
<keyword evidence="1 5" id="KW-0489">Methyltransferase</keyword>
<sequence length="408" mass="46496">MSNKFYLQKESPTVLDIFCGAGGMSLGFQNAGCEILGGIDNNPNAIRTHHRNFPNCRLKLNAQDIRTTDMLELPLKPSEVDILIGGPPCQGFSVVGIGKMKSLERAKGNDPELKVRNDPRNFLYRVFVDFLDYYQPLFFVIENVNTLKNNRIFPTIINSLSNGLPEHERNYPGYDIFEPKVLIASDYGVPQIRKRLFIVGKRRDANLSFEFPKKNIISPVSVGDAIGDLPELEPISMVLRSKISGPKQIDVEKQYNCPAQSEYQEKMRSKKQQGEGVMNHICRAHNEKDLDIFAMLPQGGKYKDLPESVRRYRSDIFDDKYKRLKWNEPSWTLTAHMRKDCLAYIHPTQTRSISVREAVRLQSFPDDFIFDAPMTRMFELVGNSVPPLLAEAIARPIVEQIKAYKAGH</sequence>
<evidence type="ECO:0000256" key="3">
    <source>
        <dbReference type="ARBA" id="ARBA00022691"/>
    </source>
</evidence>
<evidence type="ECO:0000256" key="4">
    <source>
        <dbReference type="ARBA" id="ARBA00022747"/>
    </source>
</evidence>
<dbReference type="InterPro" id="IPR001525">
    <property type="entry name" value="C5_MeTfrase"/>
</dbReference>
<evidence type="ECO:0000256" key="6">
    <source>
        <dbReference type="RuleBase" id="RU000416"/>
    </source>
</evidence>
<keyword evidence="3 5" id="KW-0949">S-adenosyl-L-methionine</keyword>
<evidence type="ECO:0000256" key="1">
    <source>
        <dbReference type="ARBA" id="ARBA00022603"/>
    </source>
</evidence>
<evidence type="ECO:0000313" key="9">
    <source>
        <dbReference type="Proteomes" id="UP001302120"/>
    </source>
</evidence>
<dbReference type="RefSeq" id="WP_323197904.1">
    <property type="nucleotide sequence ID" value="NZ_JAYGHG010000049.1"/>
</dbReference>
<dbReference type="PROSITE" id="PS00094">
    <property type="entry name" value="C5_MTASE_1"/>
    <property type="match status" value="1"/>
</dbReference>
<dbReference type="EC" id="2.1.1.37" evidence="7"/>
<protein>
    <recommendedName>
        <fullName evidence="7">Cytosine-specific methyltransferase</fullName>
        <ecNumber evidence="7">2.1.1.37</ecNumber>
    </recommendedName>
</protein>
<keyword evidence="2 5" id="KW-0808">Transferase</keyword>
<evidence type="ECO:0000256" key="5">
    <source>
        <dbReference type="PROSITE-ProRule" id="PRU01016"/>
    </source>
</evidence>
<keyword evidence="4" id="KW-0680">Restriction system</keyword>
<evidence type="ECO:0000256" key="2">
    <source>
        <dbReference type="ARBA" id="ARBA00022679"/>
    </source>
</evidence>
<name>A0ABU5UJZ9_9CYAN</name>
<organism evidence="8 9">
    <name type="scientific">Nodularia harveyana UHCC-0300</name>
    <dbReference type="NCBI Taxonomy" id="2974287"/>
    <lineage>
        <taxon>Bacteria</taxon>
        <taxon>Bacillati</taxon>
        <taxon>Cyanobacteriota</taxon>
        <taxon>Cyanophyceae</taxon>
        <taxon>Nostocales</taxon>
        <taxon>Nodulariaceae</taxon>
        <taxon>Nodularia</taxon>
    </lineage>
</organism>
<accession>A0ABU5UJZ9</accession>
<dbReference type="InterPro" id="IPR029063">
    <property type="entry name" value="SAM-dependent_MTases_sf"/>
</dbReference>
<dbReference type="SUPFAM" id="SSF53335">
    <property type="entry name" value="S-adenosyl-L-methionine-dependent methyltransferases"/>
    <property type="match status" value="1"/>
</dbReference>
<dbReference type="PROSITE" id="PS51679">
    <property type="entry name" value="SAM_MT_C5"/>
    <property type="match status" value="1"/>
</dbReference>
<dbReference type="Proteomes" id="UP001302120">
    <property type="component" value="Unassembled WGS sequence"/>
</dbReference>
<dbReference type="GO" id="GO:0032259">
    <property type="term" value="P:methylation"/>
    <property type="evidence" value="ECO:0007669"/>
    <property type="project" value="UniProtKB-KW"/>
</dbReference>
<feature type="active site" evidence="5">
    <location>
        <position position="89"/>
    </location>
</feature>
<dbReference type="NCBIfam" id="TIGR00675">
    <property type="entry name" value="dcm"/>
    <property type="match status" value="1"/>
</dbReference>
<dbReference type="EMBL" id="JAYGHG010000049">
    <property type="protein sequence ID" value="MEA5583608.1"/>
    <property type="molecule type" value="Genomic_DNA"/>
</dbReference>
<comment type="similarity">
    <text evidence="5 6">Belongs to the class I-like SAM-binding methyltransferase superfamily. C5-methyltransferase family.</text>
</comment>